<dbReference type="Proteomes" id="UP000307217">
    <property type="component" value="Unassembled WGS sequence"/>
</dbReference>
<dbReference type="CDD" id="cd04305">
    <property type="entry name" value="HAD_Neu5Ac-Pase_like"/>
    <property type="match status" value="1"/>
</dbReference>
<organism evidence="1 2">
    <name type="scientific">Pseudoalteromonas aurantia</name>
    <dbReference type="NCBI Taxonomy" id="43654"/>
    <lineage>
        <taxon>Bacteria</taxon>
        <taxon>Pseudomonadati</taxon>
        <taxon>Pseudomonadota</taxon>
        <taxon>Gammaproteobacteria</taxon>
        <taxon>Alteromonadales</taxon>
        <taxon>Pseudoalteromonadaceae</taxon>
        <taxon>Pseudoalteromonas</taxon>
    </lineage>
</organism>
<dbReference type="SFLD" id="SFLDG01129">
    <property type="entry name" value="C1.5:_HAD__Beta-PGM__Phosphata"/>
    <property type="match status" value="1"/>
</dbReference>
<dbReference type="InterPro" id="IPR011951">
    <property type="entry name" value="HAD-SF_hydro_IA_YjjG/PynA"/>
</dbReference>
<gene>
    <name evidence="1" type="ORF">CWC19_06340</name>
</gene>
<dbReference type="PRINTS" id="PR00413">
    <property type="entry name" value="HADHALOGNASE"/>
</dbReference>
<dbReference type="Gene3D" id="3.40.50.1000">
    <property type="entry name" value="HAD superfamily/HAD-like"/>
    <property type="match status" value="1"/>
</dbReference>
<dbReference type="SFLD" id="SFLDS00003">
    <property type="entry name" value="Haloacid_Dehalogenase"/>
    <property type="match status" value="1"/>
</dbReference>
<proteinExistence type="predicted"/>
<dbReference type="OrthoDB" id="148966at2"/>
<evidence type="ECO:0000313" key="2">
    <source>
        <dbReference type="Proteomes" id="UP000307217"/>
    </source>
</evidence>
<dbReference type="GO" id="GO:0008253">
    <property type="term" value="F:5'-nucleotidase activity"/>
    <property type="evidence" value="ECO:0007669"/>
    <property type="project" value="InterPro"/>
</dbReference>
<dbReference type="NCBIfam" id="TIGR01549">
    <property type="entry name" value="HAD-SF-IA-v1"/>
    <property type="match status" value="1"/>
</dbReference>
<dbReference type="NCBIfam" id="TIGR02254">
    <property type="entry name" value="YjjG_YfnB"/>
    <property type="match status" value="1"/>
</dbReference>
<reference evidence="2" key="2">
    <citation type="submission" date="2019-06" db="EMBL/GenBank/DDBJ databases">
        <title>Co-occurence of chitin degradation, pigmentation and bioactivity in marine Pseudoalteromonas.</title>
        <authorList>
            <person name="Sonnenschein E.C."/>
            <person name="Bech P.K."/>
        </authorList>
    </citation>
    <scope>NUCLEOTIDE SEQUENCE [LARGE SCALE GENOMIC DNA]</scope>
    <source>
        <strain evidence="2">S3790</strain>
    </source>
</reference>
<dbReference type="InterPro" id="IPR023214">
    <property type="entry name" value="HAD_sf"/>
</dbReference>
<dbReference type="Pfam" id="PF00702">
    <property type="entry name" value="Hydrolase"/>
    <property type="match status" value="1"/>
</dbReference>
<name>A0A5S3VB57_9GAMM</name>
<reference evidence="1 2" key="1">
    <citation type="submission" date="2018-01" db="EMBL/GenBank/DDBJ databases">
        <authorList>
            <person name="Paulsen S."/>
            <person name="Gram L.K."/>
        </authorList>
    </citation>
    <scope>NUCLEOTIDE SEQUENCE [LARGE SCALE GENOMIC DNA]</scope>
    <source>
        <strain evidence="1 2">S3790</strain>
    </source>
</reference>
<evidence type="ECO:0000313" key="1">
    <source>
        <dbReference type="EMBL" id="TMO69186.1"/>
    </source>
</evidence>
<dbReference type="EMBL" id="PNBX01000023">
    <property type="protein sequence ID" value="TMO69186.1"/>
    <property type="molecule type" value="Genomic_DNA"/>
</dbReference>
<accession>A0A5S3VB57</accession>
<dbReference type="AlphaFoldDB" id="A0A5S3VB57"/>
<dbReference type="PANTHER" id="PTHR47478">
    <property type="match status" value="1"/>
</dbReference>
<dbReference type="InterPro" id="IPR036412">
    <property type="entry name" value="HAD-like_sf"/>
</dbReference>
<comment type="caution">
    <text evidence="1">The sequence shown here is derived from an EMBL/GenBank/DDBJ whole genome shotgun (WGS) entry which is preliminary data.</text>
</comment>
<dbReference type="InterPro" id="IPR052550">
    <property type="entry name" value="Pyrimidine_5'-ntase_YjjG"/>
</dbReference>
<dbReference type="RefSeq" id="WP_138591015.1">
    <property type="nucleotide sequence ID" value="NZ_PNBX01000023.1"/>
</dbReference>
<dbReference type="SUPFAM" id="SSF56784">
    <property type="entry name" value="HAD-like"/>
    <property type="match status" value="1"/>
</dbReference>
<dbReference type="InterPro" id="IPR023198">
    <property type="entry name" value="PGP-like_dom2"/>
</dbReference>
<protein>
    <submittedName>
        <fullName evidence="1">Noncanonical pyrimidine nucleotidase, YjjG family</fullName>
    </submittedName>
</protein>
<dbReference type="InterPro" id="IPR006439">
    <property type="entry name" value="HAD-SF_hydro_IA"/>
</dbReference>
<dbReference type="NCBIfam" id="NF006976">
    <property type="entry name" value="PRK09449.1"/>
    <property type="match status" value="1"/>
</dbReference>
<sequence>MKYTHILFDADETLFSFNACAGLQVMFAQYGVTFTAEHFTEYQQVNAPLWLDYQAGRIDAKTLQVTRFSSWASKLNVPAEQLNEGFLMAMAAICEPLPGARELLTLLQGKAKLGIITNGFAALQQRRLAHTGLTEHFEHLVISELVGIAKPDPKIFQHTLSLFGEPDKSKVLMVGDTPSSDILGANQFGIDSCWLQHQNQTCPADIKPTYSVRSLTELARLLAEE</sequence>
<dbReference type="NCBIfam" id="TIGR01509">
    <property type="entry name" value="HAD-SF-IA-v3"/>
    <property type="match status" value="1"/>
</dbReference>
<dbReference type="PANTHER" id="PTHR47478:SF1">
    <property type="entry name" value="PYRIMIDINE 5'-NUCLEOTIDASE YJJG"/>
    <property type="match status" value="1"/>
</dbReference>
<dbReference type="SFLD" id="SFLDG01135">
    <property type="entry name" value="C1.5.6:_HAD__Beta-PGM__Phospha"/>
    <property type="match status" value="1"/>
</dbReference>
<dbReference type="Gene3D" id="1.10.150.240">
    <property type="entry name" value="Putative phosphatase, domain 2"/>
    <property type="match status" value="1"/>
</dbReference>